<accession>A0A4U1CZV6</accession>
<proteinExistence type="predicted"/>
<dbReference type="RefSeq" id="WP_136833766.1">
    <property type="nucleotide sequence ID" value="NZ_SWBM01000012.1"/>
</dbReference>
<sequence>MKNPWLMCLCVLYIQKGLDPHTLSERFGVDDAQIAQQLDLLVEFQVVSKISDEYQYICPGEFSIQIGV</sequence>
<dbReference type="OrthoDB" id="58802at2"/>
<dbReference type="AlphaFoldDB" id="A0A4U1CZV6"/>
<evidence type="ECO:0000313" key="1">
    <source>
        <dbReference type="EMBL" id="TKC13831.1"/>
    </source>
</evidence>
<gene>
    <name evidence="1" type="ORF">FA727_22845</name>
</gene>
<organism evidence="1 2">
    <name type="scientific">Robertmurraya kyonggiensis</name>
    <dbReference type="NCBI Taxonomy" id="1037680"/>
    <lineage>
        <taxon>Bacteria</taxon>
        <taxon>Bacillati</taxon>
        <taxon>Bacillota</taxon>
        <taxon>Bacilli</taxon>
        <taxon>Bacillales</taxon>
        <taxon>Bacillaceae</taxon>
        <taxon>Robertmurraya</taxon>
    </lineage>
</organism>
<comment type="caution">
    <text evidence="1">The sequence shown here is derived from an EMBL/GenBank/DDBJ whole genome shotgun (WGS) entry which is preliminary data.</text>
</comment>
<dbReference type="Proteomes" id="UP000307756">
    <property type="component" value="Unassembled WGS sequence"/>
</dbReference>
<evidence type="ECO:0000313" key="2">
    <source>
        <dbReference type="Proteomes" id="UP000307756"/>
    </source>
</evidence>
<dbReference type="EMBL" id="SWBM01000012">
    <property type="protein sequence ID" value="TKC13831.1"/>
    <property type="molecule type" value="Genomic_DNA"/>
</dbReference>
<name>A0A4U1CZV6_9BACI</name>
<protein>
    <submittedName>
        <fullName evidence="1">Uncharacterized protein</fullName>
    </submittedName>
</protein>
<keyword evidence="2" id="KW-1185">Reference proteome</keyword>
<reference evidence="1 2" key="1">
    <citation type="journal article" date="2011" name="J. Microbiol.">
        <title>Bacillus kyonggiensis sp. nov., isolated from soil of a lettuce field.</title>
        <authorList>
            <person name="Dong K."/>
            <person name="Lee S."/>
        </authorList>
    </citation>
    <scope>NUCLEOTIDE SEQUENCE [LARGE SCALE GENOMIC DNA]</scope>
    <source>
        <strain evidence="1 2">NB22</strain>
    </source>
</reference>